<dbReference type="Proteomes" id="UP000245202">
    <property type="component" value="Unassembled WGS sequence"/>
</dbReference>
<dbReference type="GO" id="GO:0015087">
    <property type="term" value="F:cobalt ion transmembrane transporter activity"/>
    <property type="evidence" value="ECO:0007669"/>
    <property type="project" value="UniProtKB-ARBA"/>
</dbReference>
<dbReference type="GO" id="GO:0005524">
    <property type="term" value="F:ATP binding"/>
    <property type="evidence" value="ECO:0007669"/>
    <property type="project" value="UniProtKB-KW"/>
</dbReference>
<dbReference type="GO" id="GO:0016887">
    <property type="term" value="F:ATP hydrolysis activity"/>
    <property type="evidence" value="ECO:0007669"/>
    <property type="project" value="InterPro"/>
</dbReference>
<reference evidence="10 11" key="1">
    <citation type="submission" date="2017-08" db="EMBL/GenBank/DDBJ databases">
        <title>Substantial Increase in Enzyme Production by Combined Drug-Resistance Mutations in Paenibacillus agaridevorans.</title>
        <authorList>
            <person name="Tanaka Y."/>
            <person name="Funane K."/>
            <person name="Hosaka T."/>
            <person name="Shiwa Y."/>
            <person name="Fujita N."/>
            <person name="Miyazaki T."/>
            <person name="Yoshikawa H."/>
            <person name="Murakami K."/>
            <person name="Kasahara K."/>
            <person name="Inaoka T."/>
            <person name="Hiraga Y."/>
            <person name="Ochi K."/>
        </authorList>
    </citation>
    <scope>NUCLEOTIDE SEQUENCE [LARGE SCALE GENOMIC DNA]</scope>
    <source>
        <strain evidence="10 11">T-3040</strain>
    </source>
</reference>
<dbReference type="InterPro" id="IPR015856">
    <property type="entry name" value="ABC_transpr_CbiO/EcfA_su"/>
</dbReference>
<dbReference type="PROSITE" id="PS00211">
    <property type="entry name" value="ABC_TRANSPORTER_1"/>
    <property type="match status" value="1"/>
</dbReference>
<evidence type="ECO:0000313" key="10">
    <source>
        <dbReference type="EMBL" id="GBG10062.1"/>
    </source>
</evidence>
<evidence type="ECO:0000259" key="9">
    <source>
        <dbReference type="PROSITE" id="PS50893"/>
    </source>
</evidence>
<evidence type="ECO:0000256" key="5">
    <source>
        <dbReference type="ARBA" id="ARBA00022741"/>
    </source>
</evidence>
<dbReference type="GO" id="GO:0043190">
    <property type="term" value="C:ATP-binding cassette (ABC) transporter complex"/>
    <property type="evidence" value="ECO:0007669"/>
    <property type="project" value="TreeGrafter"/>
</dbReference>
<dbReference type="Gene3D" id="3.40.50.300">
    <property type="entry name" value="P-loop containing nucleotide triphosphate hydrolases"/>
    <property type="match status" value="1"/>
</dbReference>
<comment type="caution">
    <text evidence="10">The sequence shown here is derived from an EMBL/GenBank/DDBJ whole genome shotgun (WGS) entry which is preliminary data.</text>
</comment>
<evidence type="ECO:0000256" key="7">
    <source>
        <dbReference type="ARBA" id="ARBA00022967"/>
    </source>
</evidence>
<dbReference type="PANTHER" id="PTHR43553">
    <property type="entry name" value="HEAVY METAL TRANSPORTER"/>
    <property type="match status" value="1"/>
</dbReference>
<dbReference type="InterPro" id="IPR003593">
    <property type="entry name" value="AAA+_ATPase"/>
</dbReference>
<keyword evidence="4" id="KW-1003">Cell membrane</keyword>
<keyword evidence="3" id="KW-0813">Transport</keyword>
<evidence type="ECO:0000313" key="11">
    <source>
        <dbReference type="Proteomes" id="UP000245202"/>
    </source>
</evidence>
<dbReference type="AlphaFoldDB" id="A0A2R5ETR0"/>
<dbReference type="FunFam" id="3.40.50.300:FF:000224">
    <property type="entry name" value="Energy-coupling factor transporter ATP-binding protein EcfA"/>
    <property type="match status" value="1"/>
</dbReference>
<organism evidence="10 11">
    <name type="scientific">Paenibacillus agaridevorans</name>
    <dbReference type="NCBI Taxonomy" id="171404"/>
    <lineage>
        <taxon>Bacteria</taxon>
        <taxon>Bacillati</taxon>
        <taxon>Bacillota</taxon>
        <taxon>Bacilli</taxon>
        <taxon>Bacillales</taxon>
        <taxon>Paenibacillaceae</taxon>
        <taxon>Paenibacillus</taxon>
    </lineage>
</organism>
<keyword evidence="5" id="KW-0547">Nucleotide-binding</keyword>
<comment type="subcellular location">
    <subcellularLocation>
        <location evidence="1">Cell membrane</location>
        <topology evidence="1">Peripheral membrane protein</topology>
    </subcellularLocation>
</comment>
<evidence type="ECO:0000256" key="8">
    <source>
        <dbReference type="ARBA" id="ARBA00023136"/>
    </source>
</evidence>
<dbReference type="RefSeq" id="WP_108994644.1">
    <property type="nucleotide sequence ID" value="NZ_BDQX01000289.1"/>
</dbReference>
<dbReference type="Pfam" id="PF00005">
    <property type="entry name" value="ABC_tran"/>
    <property type="match status" value="1"/>
</dbReference>
<evidence type="ECO:0000256" key="3">
    <source>
        <dbReference type="ARBA" id="ARBA00022448"/>
    </source>
</evidence>
<dbReference type="PANTHER" id="PTHR43553:SF27">
    <property type="entry name" value="ENERGY-COUPLING FACTOR TRANSPORTER ATP-BINDING PROTEIN ECFA2"/>
    <property type="match status" value="1"/>
</dbReference>
<sequence>MGIHFENVTYKYEDGKLFSRLGLSDLTVTLKEKSFTAIIGASGSGKSTMLQHLNGLLQPAEGSLAILNFHLGPNTGKNGRSERKLRARTLAGLRKRVGLVFQFPEQQLFEATVQDDLQFGPLNFGYSKQEAAELARKAAALLGLDDSLLQRSPFELSGGQMRKAAIAAVLAADPDIIVLDEPTSGLDQESRKELLELLHNLSRLQGKTIIIVTHRLEEVLPYADQYVVIHHGKAVVQGNSGLLLRQPELLAEAGIVLPPSIRLMLALSEQFHAPLPEEYLNPEKAAAWIKGLLLNNAAMSGGDLYAYKNGVRAIHR</sequence>
<accession>A0A2R5ETR0</accession>
<gene>
    <name evidence="10" type="ORF">PAT3040_04772</name>
</gene>
<keyword evidence="8" id="KW-0472">Membrane</keyword>
<dbReference type="SMART" id="SM00382">
    <property type="entry name" value="AAA"/>
    <property type="match status" value="1"/>
</dbReference>
<evidence type="ECO:0000256" key="4">
    <source>
        <dbReference type="ARBA" id="ARBA00022475"/>
    </source>
</evidence>
<dbReference type="PROSITE" id="PS50893">
    <property type="entry name" value="ABC_TRANSPORTER_2"/>
    <property type="match status" value="1"/>
</dbReference>
<keyword evidence="11" id="KW-1185">Reference proteome</keyword>
<keyword evidence="7" id="KW-1278">Translocase</keyword>
<dbReference type="InterPro" id="IPR050095">
    <property type="entry name" value="ECF_ABC_transporter_ATP-bd"/>
</dbReference>
<keyword evidence="6 10" id="KW-0067">ATP-binding</keyword>
<dbReference type="EMBL" id="BDQX01000289">
    <property type="protein sequence ID" value="GBG10062.1"/>
    <property type="molecule type" value="Genomic_DNA"/>
</dbReference>
<protein>
    <submittedName>
        <fullName evidence="10">ABC transporter ATP-binding protein</fullName>
    </submittedName>
</protein>
<proteinExistence type="inferred from homology"/>
<evidence type="ECO:0000256" key="6">
    <source>
        <dbReference type="ARBA" id="ARBA00022840"/>
    </source>
</evidence>
<dbReference type="InterPro" id="IPR003439">
    <property type="entry name" value="ABC_transporter-like_ATP-bd"/>
</dbReference>
<comment type="similarity">
    <text evidence="2">Belongs to the ABC transporter superfamily.</text>
</comment>
<evidence type="ECO:0000256" key="1">
    <source>
        <dbReference type="ARBA" id="ARBA00004202"/>
    </source>
</evidence>
<dbReference type="SUPFAM" id="SSF52540">
    <property type="entry name" value="P-loop containing nucleoside triphosphate hydrolases"/>
    <property type="match status" value="1"/>
</dbReference>
<evidence type="ECO:0000256" key="2">
    <source>
        <dbReference type="ARBA" id="ARBA00005417"/>
    </source>
</evidence>
<dbReference type="GO" id="GO:0042626">
    <property type="term" value="F:ATPase-coupled transmembrane transporter activity"/>
    <property type="evidence" value="ECO:0007669"/>
    <property type="project" value="TreeGrafter"/>
</dbReference>
<dbReference type="InterPro" id="IPR017871">
    <property type="entry name" value="ABC_transporter-like_CS"/>
</dbReference>
<feature type="domain" description="ABC transporter" evidence="9">
    <location>
        <begin position="3"/>
        <end position="256"/>
    </location>
</feature>
<dbReference type="CDD" id="cd03225">
    <property type="entry name" value="ABC_cobalt_CbiO_domain1"/>
    <property type="match status" value="1"/>
</dbReference>
<dbReference type="InterPro" id="IPR027417">
    <property type="entry name" value="P-loop_NTPase"/>
</dbReference>
<name>A0A2R5ETR0_9BACL</name>